<keyword evidence="4" id="KW-0010">Activator</keyword>
<feature type="coiled-coil region" evidence="7">
    <location>
        <begin position="480"/>
        <end position="514"/>
    </location>
</feature>
<dbReference type="SMART" id="SM00338">
    <property type="entry name" value="BRLZ"/>
    <property type="match status" value="1"/>
</dbReference>
<keyword evidence="7" id="KW-0175">Coiled coil</keyword>
<evidence type="ECO:0000313" key="10">
    <source>
        <dbReference type="Proteomes" id="UP000008672"/>
    </source>
</evidence>
<dbReference type="InParanoid" id="H2ZXW2"/>
<evidence type="ECO:0000313" key="9">
    <source>
        <dbReference type="Ensembl" id="ENSLACP00000002233.1"/>
    </source>
</evidence>
<reference evidence="10" key="1">
    <citation type="submission" date="2011-08" db="EMBL/GenBank/DDBJ databases">
        <title>The draft genome of Latimeria chalumnae.</title>
        <authorList>
            <person name="Di Palma F."/>
            <person name="Alfoldi J."/>
            <person name="Johnson J."/>
            <person name="Berlin A."/>
            <person name="Gnerre S."/>
            <person name="Jaffe D."/>
            <person name="MacCallum I."/>
            <person name="Young S."/>
            <person name="Walker B.J."/>
            <person name="Lander E."/>
            <person name="Lindblad-Toh K."/>
        </authorList>
    </citation>
    <scope>NUCLEOTIDE SEQUENCE [LARGE SCALE GENOMIC DNA]</scope>
    <source>
        <strain evidence="10">Wild caught</strain>
    </source>
</reference>
<dbReference type="Gene3D" id="1.10.880.10">
    <property type="entry name" value="Transcription factor, Skn-1-like, DNA-binding domain"/>
    <property type="match status" value="1"/>
</dbReference>
<dbReference type="FunFam" id="1.10.880.10:FF:000002">
    <property type="entry name" value="transcription regulator protein BACH2 isoform X1"/>
    <property type="match status" value="1"/>
</dbReference>
<protein>
    <submittedName>
        <fullName evidence="9">BTB domain and CNC homolog 1</fullName>
    </submittedName>
</protein>
<proteinExistence type="inferred from homology"/>
<reference evidence="9" key="2">
    <citation type="submission" date="2025-08" db="UniProtKB">
        <authorList>
            <consortium name="Ensembl"/>
        </authorList>
    </citation>
    <scope>IDENTIFICATION</scope>
</reference>
<dbReference type="PROSITE" id="PS00036">
    <property type="entry name" value="BZIP_BASIC"/>
    <property type="match status" value="1"/>
</dbReference>
<dbReference type="Gene3D" id="3.30.710.10">
    <property type="entry name" value="Potassium Channel Kv1.1, Chain A"/>
    <property type="match status" value="1"/>
</dbReference>
<accession>H2ZXW2</accession>
<keyword evidence="3" id="KW-0238">DNA-binding</keyword>
<dbReference type="GO" id="GO:0000978">
    <property type="term" value="F:RNA polymerase II cis-regulatory region sequence-specific DNA binding"/>
    <property type="evidence" value="ECO:0007669"/>
    <property type="project" value="InterPro"/>
</dbReference>
<evidence type="ECO:0000259" key="8">
    <source>
        <dbReference type="PROSITE" id="PS50217"/>
    </source>
</evidence>
<dbReference type="Proteomes" id="UP000008672">
    <property type="component" value="Unassembled WGS sequence"/>
</dbReference>
<dbReference type="PANTHER" id="PTHR24411">
    <property type="entry name" value="NUCLEAR FACTOR ERYTHROID 2-RELATED FACTOR"/>
    <property type="match status" value="1"/>
</dbReference>
<gene>
    <name evidence="9" type="primary">LOC102352034</name>
</gene>
<dbReference type="eggNOG" id="KOG3863">
    <property type="taxonomic scope" value="Eukaryota"/>
</dbReference>
<dbReference type="FunCoup" id="H2ZXW2">
    <property type="interactions" value="2078"/>
</dbReference>
<evidence type="ECO:0000256" key="1">
    <source>
        <dbReference type="ARBA" id="ARBA00008157"/>
    </source>
</evidence>
<reference evidence="9" key="3">
    <citation type="submission" date="2025-09" db="UniProtKB">
        <authorList>
            <consortium name="Ensembl"/>
        </authorList>
    </citation>
    <scope>IDENTIFICATION</scope>
</reference>
<dbReference type="SUPFAM" id="SSF54695">
    <property type="entry name" value="POZ domain"/>
    <property type="match status" value="1"/>
</dbReference>
<evidence type="ECO:0000256" key="3">
    <source>
        <dbReference type="ARBA" id="ARBA00023125"/>
    </source>
</evidence>
<dbReference type="GeneTree" id="ENSGT00950000182892"/>
<dbReference type="Pfam" id="PF00651">
    <property type="entry name" value="BTB"/>
    <property type="match status" value="1"/>
</dbReference>
<dbReference type="InterPro" id="IPR004827">
    <property type="entry name" value="bZIP"/>
</dbReference>
<feature type="domain" description="BZIP" evidence="8">
    <location>
        <begin position="467"/>
        <end position="525"/>
    </location>
</feature>
<dbReference type="InterPro" id="IPR047167">
    <property type="entry name" value="NFE2-like"/>
</dbReference>
<dbReference type="EMBL" id="AFYH01059927">
    <property type="status" value="NOT_ANNOTATED_CDS"/>
    <property type="molecule type" value="Genomic_DNA"/>
</dbReference>
<dbReference type="OMA" id="CKLPCST"/>
<dbReference type="STRING" id="7897.ENSLACP00000002233"/>
<dbReference type="Pfam" id="PF03131">
    <property type="entry name" value="bZIP_Maf"/>
    <property type="match status" value="1"/>
</dbReference>
<keyword evidence="10" id="KW-1185">Reference proteome</keyword>
<dbReference type="InterPro" id="IPR011333">
    <property type="entry name" value="SKP1/BTB/POZ_sf"/>
</dbReference>
<dbReference type="SUPFAM" id="SSF57959">
    <property type="entry name" value="Leucine zipper domain"/>
    <property type="match status" value="1"/>
</dbReference>
<dbReference type="Ensembl" id="ENSLACT00000002251.1">
    <property type="protein sequence ID" value="ENSLACP00000002233.1"/>
    <property type="gene ID" value="ENSLACG00000001994.1"/>
</dbReference>
<keyword evidence="6" id="KW-0539">Nucleus</keyword>
<dbReference type="InterPro" id="IPR046347">
    <property type="entry name" value="bZIP_sf"/>
</dbReference>
<dbReference type="PANTHER" id="PTHR24411:SF55">
    <property type="entry name" value="SEGMENTATION PROTEIN CAP'N'COLLAR"/>
    <property type="match status" value="1"/>
</dbReference>
<dbReference type="PROSITE" id="PS50217">
    <property type="entry name" value="BZIP"/>
    <property type="match status" value="1"/>
</dbReference>
<evidence type="ECO:0000256" key="6">
    <source>
        <dbReference type="ARBA" id="ARBA00023242"/>
    </source>
</evidence>
<dbReference type="InterPro" id="IPR008917">
    <property type="entry name" value="TF_DNA-bd_sf"/>
</dbReference>
<keyword evidence="5" id="KW-0804">Transcription</keyword>
<dbReference type="SUPFAM" id="SSF47454">
    <property type="entry name" value="A DNA-binding domain in eukaryotic transcription factors"/>
    <property type="match status" value="1"/>
</dbReference>
<evidence type="ECO:0000256" key="5">
    <source>
        <dbReference type="ARBA" id="ARBA00023163"/>
    </source>
</evidence>
<dbReference type="InterPro" id="IPR004826">
    <property type="entry name" value="bZIP_Maf"/>
</dbReference>
<dbReference type="HOGENOM" id="CLU_015243_2_0_1"/>
<evidence type="ECO:0000256" key="2">
    <source>
        <dbReference type="ARBA" id="ARBA00023015"/>
    </source>
</evidence>
<keyword evidence="2" id="KW-0805">Transcription regulation</keyword>
<name>H2ZXW2_LATCH</name>
<dbReference type="GO" id="GO:0005634">
    <property type="term" value="C:nucleus"/>
    <property type="evidence" value="ECO:0007669"/>
    <property type="project" value="TreeGrafter"/>
</dbReference>
<dbReference type="CDD" id="cd14719">
    <property type="entry name" value="bZIP_BACH"/>
    <property type="match status" value="1"/>
</dbReference>
<dbReference type="InterPro" id="IPR000210">
    <property type="entry name" value="BTB/POZ_dom"/>
</dbReference>
<evidence type="ECO:0000256" key="4">
    <source>
        <dbReference type="ARBA" id="ARBA00023159"/>
    </source>
</evidence>
<evidence type="ECO:0000256" key="7">
    <source>
        <dbReference type="SAM" id="Coils"/>
    </source>
</evidence>
<sequence length="640" mass="70044">QVTVKGFAPLLQFVYTAKLLLNKENIFEVSKCAEFLGIYNLEGTCFEFLKFKFFESTADGHGCSKRICCNQKANFPLPVEDCGNLEADGELEVLEGPTEACPPFHEEAPPVCALHCQESKPPGGFSTLCPKYEKFQTAFQNDSVQPGTWASDGQGTLAPATLLQPCEAHEVDNDRLLENDDTGRAVKGAATQSKKQAPCAEMKQPQMGTPVFSLAVTQHPIAYLSCLFHCFLSNELRETDEALMEKSTISVNVGVEKPSIETLEELQPVPVTSDVCKRWDGTTGICGDRTSVEREIAEQLAKGFLGEIYEVEVGCPVQSLPAPGQVCLGQPHGERTSECPWLNIQISESPESCSQRTFATLNPADCPFISNLSSAGSSANSELRGVECYQESQQENCQFTCVVNSGEESESDTEGDSESCSAREQECEVKLPFSVERITALSRYDFQTLLKLHKLTPEQLDYIHDIRRRSKNRIAAQRCRKRKLDCIQNLETEIEELQNEKDKLLKERQQLKLTVGVTKQNLTSLCLQMCGEAVLSHEQMEILAKHSSADCPLSLLLPVKGTANPLESEALVPHSSTTTTATTTSSSSGVVSAAASLRPVGAGVEAVARTSERGLPMEQCCQSGITDFCQQMTEKCTTGK</sequence>
<comment type="similarity">
    <text evidence="1">Belongs to the bZIP family. CNC subfamily.</text>
</comment>
<organism evidence="9 10">
    <name type="scientific">Latimeria chalumnae</name>
    <name type="common">Coelacanth</name>
    <dbReference type="NCBI Taxonomy" id="7897"/>
    <lineage>
        <taxon>Eukaryota</taxon>
        <taxon>Metazoa</taxon>
        <taxon>Chordata</taxon>
        <taxon>Craniata</taxon>
        <taxon>Vertebrata</taxon>
        <taxon>Euteleostomi</taxon>
        <taxon>Coelacanthiformes</taxon>
        <taxon>Coelacanthidae</taxon>
        <taxon>Latimeria</taxon>
    </lineage>
</organism>
<dbReference type="InterPro" id="IPR043321">
    <property type="entry name" value="bZIP_BACH"/>
</dbReference>
<dbReference type="AlphaFoldDB" id="H2ZXW2"/>
<dbReference type="GO" id="GO:0000981">
    <property type="term" value="F:DNA-binding transcription factor activity, RNA polymerase II-specific"/>
    <property type="evidence" value="ECO:0007669"/>
    <property type="project" value="TreeGrafter"/>
</dbReference>